<dbReference type="InterPro" id="IPR023138">
    <property type="entry name" value="NMB0513-like_sf"/>
</dbReference>
<gene>
    <name evidence="1" type="ORF">GW590_06955</name>
</gene>
<dbReference type="RefSeq" id="WP_169402295.1">
    <property type="nucleotide sequence ID" value="NZ_JAADJU010000003.1"/>
</dbReference>
<name>A0A848MHH2_9GAMM</name>
<dbReference type="Pfam" id="PF04591">
    <property type="entry name" value="DUF596"/>
    <property type="match status" value="1"/>
</dbReference>
<dbReference type="Proteomes" id="UP000585363">
    <property type="component" value="Unassembled WGS sequence"/>
</dbReference>
<accession>A0A848MHH2</accession>
<reference evidence="1 2" key="2">
    <citation type="submission" date="2020-06" db="EMBL/GenBank/DDBJ databases">
        <title>Polyphasic characterization of a Rahnella strain isolated from tree sap.</title>
        <authorList>
            <person name="Kim I.S."/>
        </authorList>
    </citation>
    <scope>NUCLEOTIDE SEQUENCE [LARGE SCALE GENOMIC DNA]</scope>
    <source>
        <strain evidence="1 2">SAP-1</strain>
    </source>
</reference>
<dbReference type="SUPFAM" id="SSF160472">
    <property type="entry name" value="NMB0513-like"/>
    <property type="match status" value="1"/>
</dbReference>
<comment type="caution">
    <text evidence="1">The sequence shown here is derived from an EMBL/GenBank/DDBJ whole genome shotgun (WGS) entry which is preliminary data.</text>
</comment>
<dbReference type="AlphaFoldDB" id="A0A848MHH2"/>
<evidence type="ECO:0000313" key="2">
    <source>
        <dbReference type="Proteomes" id="UP000585363"/>
    </source>
</evidence>
<organism evidence="1 2">
    <name type="scientific">Rouxiella aceris</name>
    <dbReference type="NCBI Taxonomy" id="2703884"/>
    <lineage>
        <taxon>Bacteria</taxon>
        <taxon>Pseudomonadati</taxon>
        <taxon>Pseudomonadota</taxon>
        <taxon>Gammaproteobacteria</taxon>
        <taxon>Enterobacterales</taxon>
        <taxon>Yersiniaceae</taxon>
        <taxon>Rouxiella</taxon>
    </lineage>
</organism>
<proteinExistence type="predicted"/>
<reference evidence="1 2" key="1">
    <citation type="submission" date="2020-01" db="EMBL/GenBank/DDBJ databases">
        <authorList>
            <person name="Lee S.D."/>
        </authorList>
    </citation>
    <scope>NUCLEOTIDE SEQUENCE [LARGE SCALE GENOMIC DNA]</scope>
    <source>
        <strain evidence="1 2">SAP-1</strain>
    </source>
</reference>
<dbReference type="EMBL" id="JAADJU010000003">
    <property type="protein sequence ID" value="NMP26601.1"/>
    <property type="molecule type" value="Genomic_DNA"/>
</dbReference>
<sequence length="121" mass="13857">MENIDKIYSSVVNSSYGLSMGAIWQHICIACSEFSDDYLFKKNVFFDVLARLLNENKIKLAANGTFWSGTIEEQLEILQTAWPQYPSDDEDDDLDDYGMWFLVKAPAGVVWLTSDGRELWT</sequence>
<protein>
    <submittedName>
        <fullName evidence="1">DUF596 domain-containing protein</fullName>
    </submittedName>
</protein>
<dbReference type="InterPro" id="IPR007670">
    <property type="entry name" value="DUF596"/>
</dbReference>
<dbReference type="Gene3D" id="1.10.3510.10">
    <property type="entry name" value="NMB0513-like"/>
    <property type="match status" value="1"/>
</dbReference>
<keyword evidence="2" id="KW-1185">Reference proteome</keyword>
<evidence type="ECO:0000313" key="1">
    <source>
        <dbReference type="EMBL" id="NMP26601.1"/>
    </source>
</evidence>